<accession>A0AAN7IS82</accession>
<dbReference type="Proteomes" id="UP001324115">
    <property type="component" value="Unassembled WGS sequence"/>
</dbReference>
<reference evidence="2 3" key="1">
    <citation type="journal article" date="2023" name="G3 (Bethesda)">
        <title>A haplotype-resolved chromosome-scale genome for Quercus rubra L. provides insights into the genetics of adaptive traits for red oak species.</title>
        <authorList>
            <person name="Kapoor B."/>
            <person name="Jenkins J."/>
            <person name="Schmutz J."/>
            <person name="Zhebentyayeva T."/>
            <person name="Kuelheim C."/>
            <person name="Coggeshall M."/>
            <person name="Heim C."/>
            <person name="Lasky J.R."/>
            <person name="Leites L."/>
            <person name="Islam-Faridi N."/>
            <person name="Romero-Severson J."/>
            <person name="DeLeo V.L."/>
            <person name="Lucas S.M."/>
            <person name="Lazic D."/>
            <person name="Gailing O."/>
            <person name="Carlson J."/>
            <person name="Staton M."/>
        </authorList>
    </citation>
    <scope>NUCLEOTIDE SEQUENCE [LARGE SCALE GENOMIC DNA]</scope>
    <source>
        <strain evidence="2">Pseudo-F2</strain>
    </source>
</reference>
<keyword evidence="3" id="KW-1185">Reference proteome</keyword>
<protein>
    <submittedName>
        <fullName evidence="2">Uncharacterized protein</fullName>
    </submittedName>
</protein>
<evidence type="ECO:0000313" key="3">
    <source>
        <dbReference type="Proteomes" id="UP001324115"/>
    </source>
</evidence>
<keyword evidence="1" id="KW-0732">Signal</keyword>
<name>A0AAN7IS82_QUERU</name>
<dbReference type="EMBL" id="JAXUIC010000005">
    <property type="protein sequence ID" value="KAK4587544.1"/>
    <property type="molecule type" value="Genomic_DNA"/>
</dbReference>
<organism evidence="2 3">
    <name type="scientific">Quercus rubra</name>
    <name type="common">Northern red oak</name>
    <name type="synonym">Quercus borealis</name>
    <dbReference type="NCBI Taxonomy" id="3512"/>
    <lineage>
        <taxon>Eukaryota</taxon>
        <taxon>Viridiplantae</taxon>
        <taxon>Streptophyta</taxon>
        <taxon>Embryophyta</taxon>
        <taxon>Tracheophyta</taxon>
        <taxon>Spermatophyta</taxon>
        <taxon>Magnoliopsida</taxon>
        <taxon>eudicotyledons</taxon>
        <taxon>Gunneridae</taxon>
        <taxon>Pentapetalae</taxon>
        <taxon>rosids</taxon>
        <taxon>fabids</taxon>
        <taxon>Fagales</taxon>
        <taxon>Fagaceae</taxon>
        <taxon>Quercus</taxon>
    </lineage>
</organism>
<gene>
    <name evidence="2" type="ORF">RGQ29_018809</name>
</gene>
<evidence type="ECO:0000313" key="2">
    <source>
        <dbReference type="EMBL" id="KAK4587544.1"/>
    </source>
</evidence>
<proteinExistence type="predicted"/>
<evidence type="ECO:0000256" key="1">
    <source>
        <dbReference type="SAM" id="SignalP"/>
    </source>
</evidence>
<comment type="caution">
    <text evidence="2">The sequence shown here is derived from an EMBL/GenBank/DDBJ whole genome shotgun (WGS) entry which is preliminary data.</text>
</comment>
<feature type="signal peptide" evidence="1">
    <location>
        <begin position="1"/>
        <end position="19"/>
    </location>
</feature>
<dbReference type="AlphaFoldDB" id="A0AAN7IS82"/>
<feature type="chain" id="PRO_5042973046" evidence="1">
    <location>
        <begin position="20"/>
        <end position="130"/>
    </location>
</feature>
<sequence>MPPHHLFFFIGTLCVRSLCYQEAEGAFRGSPLLPHFELQKPTRRNPRLLTLNTTQGWRIQTMSEAISYNSNSSQHSCDMDQCMVRTSLKLHNFGRRFYDRRHWKPDSGQHCKSFKWMDGNTCRRVKHHQL</sequence>